<sequence>MRKYNFSFEILDRYHKYVKNVYPVSCQVDYDSLSVIKLSVNMLIKDDGYNYNGKYLVIKSYNEVVATVIIVTSIRDRFNKTIRITGYDCCILIQQQKAEIDFITPSFTNIINYVGLLLFEYSHAFSSIESNATNKAEIYFNAGMSTLEIINNLLNLINFSSLLTDRFGVFYAQKYELPSDRTPEIIYTDDKDTSIIYKNVTQEIDIFNVPNVFIRVSNNSAINPPVRAEYINDNPDSILSTVSRDRRIIDYKQVSNVADSDTLFAITKKDCYNSSDIYEHIEIETAINTEHWYLNLVELNLKSYEINDNYVETSWSIDNLKAGGRMKHKLRRVIRV</sequence>
<dbReference type="RefSeq" id="WP_009524659.1">
    <property type="nucleotide sequence ID" value="NZ_JH414547.1"/>
</dbReference>
<evidence type="ECO:0000313" key="1">
    <source>
        <dbReference type="EMBL" id="EHL13122.1"/>
    </source>
</evidence>
<dbReference type="AlphaFoldDB" id="G9X1Z9"/>
<proteinExistence type="predicted"/>
<evidence type="ECO:0000313" key="2">
    <source>
        <dbReference type="Proteomes" id="UP000006437"/>
    </source>
</evidence>
<gene>
    <name evidence="1" type="ORF">HMPREF9629_00422</name>
</gene>
<name>G9X1Z9_9FIRM</name>
<organism evidence="1 2">
    <name type="scientific">Peptoanaerobacter stomatis</name>
    <dbReference type="NCBI Taxonomy" id="796937"/>
    <lineage>
        <taxon>Bacteria</taxon>
        <taxon>Bacillati</taxon>
        <taxon>Bacillota</taxon>
        <taxon>Clostridia</taxon>
        <taxon>Peptostreptococcales</taxon>
        <taxon>Filifactoraceae</taxon>
        <taxon>Peptoanaerobacter</taxon>
    </lineage>
</organism>
<accession>G9X1Z9</accession>
<dbReference type="HOGENOM" id="CLU_070565_0_0_9"/>
<protein>
    <submittedName>
        <fullName evidence="1">Uncharacterized protein</fullName>
    </submittedName>
</protein>
<dbReference type="Proteomes" id="UP000006437">
    <property type="component" value="Unassembled WGS sequence"/>
</dbReference>
<dbReference type="EMBL" id="AFZE01000045">
    <property type="protein sequence ID" value="EHL13122.1"/>
    <property type="molecule type" value="Genomic_DNA"/>
</dbReference>
<reference evidence="1 2" key="1">
    <citation type="submission" date="2011-08" db="EMBL/GenBank/DDBJ databases">
        <title>The Genome Sequence of Eubacteriaceae bacterium ACC19a.</title>
        <authorList>
            <consortium name="The Broad Institute Genome Sequencing Platform"/>
            <person name="Earl A."/>
            <person name="Ward D."/>
            <person name="Feldgarden M."/>
            <person name="Gevers D."/>
            <person name="Sizova M."/>
            <person name="Hazen A."/>
            <person name="Epstein S."/>
            <person name="Young S.K."/>
            <person name="Zeng Q."/>
            <person name="Gargeya S."/>
            <person name="Fitzgerald M."/>
            <person name="Haas B."/>
            <person name="Abouelleil A."/>
            <person name="Alvarado L."/>
            <person name="Arachchi H.M."/>
            <person name="Berlin A."/>
            <person name="Brown A."/>
            <person name="Chapman S.B."/>
            <person name="Chen Z."/>
            <person name="Dunbar C."/>
            <person name="Freedman E."/>
            <person name="Gearin G."/>
            <person name="Gellesch M."/>
            <person name="Goldberg J."/>
            <person name="Griggs A."/>
            <person name="Gujja S."/>
            <person name="Heiman D."/>
            <person name="Howarth C."/>
            <person name="Larson L."/>
            <person name="Lui A."/>
            <person name="MacDonald P.J.P."/>
            <person name="Montmayeur A."/>
            <person name="Murphy C."/>
            <person name="Neiman D."/>
            <person name="Pearson M."/>
            <person name="Priest M."/>
            <person name="Roberts A."/>
            <person name="Saif S."/>
            <person name="Shea T."/>
            <person name="Shenoy N."/>
            <person name="Sisk P."/>
            <person name="Stolte C."/>
            <person name="Sykes S."/>
            <person name="Wortman J."/>
            <person name="Nusbaum C."/>
            <person name="Birren B."/>
        </authorList>
    </citation>
    <scope>NUCLEOTIDE SEQUENCE [LARGE SCALE GENOMIC DNA]</scope>
    <source>
        <strain evidence="1 2">ACC19a</strain>
    </source>
</reference>
<dbReference type="BioCyc" id="EBAC796937-HMP:GMGH-423-MONOMER"/>
<comment type="caution">
    <text evidence="1">The sequence shown here is derived from an EMBL/GenBank/DDBJ whole genome shotgun (WGS) entry which is preliminary data.</text>
</comment>